<dbReference type="GO" id="GO:0022857">
    <property type="term" value="F:transmembrane transporter activity"/>
    <property type="evidence" value="ECO:0007669"/>
    <property type="project" value="InterPro"/>
</dbReference>
<dbReference type="PANTHER" id="PTHR43791:SF65">
    <property type="entry name" value="MAJOR FACILITATOR SUPERFAMILY (MFS) PROFILE DOMAIN-CONTAINING PROTEIN-RELATED"/>
    <property type="match status" value="1"/>
</dbReference>
<evidence type="ECO:0000313" key="8">
    <source>
        <dbReference type="Proteomes" id="UP000602905"/>
    </source>
</evidence>
<feature type="transmembrane region" description="Helical" evidence="6">
    <location>
        <begin position="430"/>
        <end position="450"/>
    </location>
</feature>
<evidence type="ECO:0000256" key="1">
    <source>
        <dbReference type="ARBA" id="ARBA00004141"/>
    </source>
</evidence>
<keyword evidence="3 6" id="KW-0812">Transmembrane</keyword>
<reference evidence="7" key="1">
    <citation type="submission" date="2020-09" db="EMBL/GenBank/DDBJ databases">
        <title>Comparative genome analyses of four rice-infecting Rhizoctonia solani isolates reveal extensive enrichment of homogalacturonan modification genes.</title>
        <authorList>
            <person name="Lee D.-Y."/>
            <person name="Jeon J."/>
            <person name="Kim K.-T."/>
            <person name="Cheong K."/>
            <person name="Song H."/>
            <person name="Choi G."/>
            <person name="Ko J."/>
            <person name="Opiyo S.O."/>
            <person name="Zuo S."/>
            <person name="Madhav S."/>
            <person name="Lee Y.-H."/>
            <person name="Wang G.-L."/>
        </authorList>
    </citation>
    <scope>NUCLEOTIDE SEQUENCE</scope>
    <source>
        <strain evidence="7">AG1-IA WGL</strain>
    </source>
</reference>
<dbReference type="Proteomes" id="UP000602905">
    <property type="component" value="Unassembled WGS sequence"/>
</dbReference>
<evidence type="ECO:0000313" key="7">
    <source>
        <dbReference type="EMBL" id="KAF8706880.1"/>
    </source>
</evidence>
<keyword evidence="5 6" id="KW-0472">Membrane</keyword>
<evidence type="ECO:0000256" key="6">
    <source>
        <dbReference type="SAM" id="Phobius"/>
    </source>
</evidence>
<feature type="transmembrane region" description="Helical" evidence="6">
    <location>
        <begin position="560"/>
        <end position="579"/>
    </location>
</feature>
<gene>
    <name evidence="7" type="ORF">RHS03_04812</name>
</gene>
<proteinExistence type="predicted"/>
<protein>
    <submittedName>
        <fullName evidence="7">Transporter</fullName>
    </submittedName>
</protein>
<feature type="transmembrane region" description="Helical" evidence="6">
    <location>
        <begin position="488"/>
        <end position="510"/>
    </location>
</feature>
<feature type="transmembrane region" description="Helical" evidence="6">
    <location>
        <begin position="316"/>
        <end position="337"/>
    </location>
</feature>
<evidence type="ECO:0000256" key="2">
    <source>
        <dbReference type="ARBA" id="ARBA00022448"/>
    </source>
</evidence>
<dbReference type="InterPro" id="IPR036259">
    <property type="entry name" value="MFS_trans_sf"/>
</dbReference>
<dbReference type="Gene3D" id="1.20.1250.20">
    <property type="entry name" value="MFS general substrate transporter like domains"/>
    <property type="match status" value="1"/>
</dbReference>
<evidence type="ECO:0000256" key="5">
    <source>
        <dbReference type="ARBA" id="ARBA00023136"/>
    </source>
</evidence>
<organism evidence="7 8">
    <name type="scientific">Rhizoctonia solani</name>
    <dbReference type="NCBI Taxonomy" id="456999"/>
    <lineage>
        <taxon>Eukaryota</taxon>
        <taxon>Fungi</taxon>
        <taxon>Dikarya</taxon>
        <taxon>Basidiomycota</taxon>
        <taxon>Agaricomycotina</taxon>
        <taxon>Agaricomycetes</taxon>
        <taxon>Cantharellales</taxon>
        <taxon>Ceratobasidiaceae</taxon>
        <taxon>Rhizoctonia</taxon>
    </lineage>
</organism>
<dbReference type="OrthoDB" id="1935484at2759"/>
<dbReference type="Pfam" id="PF07690">
    <property type="entry name" value="MFS_1"/>
    <property type="match status" value="1"/>
</dbReference>
<dbReference type="PANTHER" id="PTHR43791">
    <property type="entry name" value="PERMEASE-RELATED"/>
    <property type="match status" value="1"/>
</dbReference>
<feature type="transmembrane region" description="Helical" evidence="6">
    <location>
        <begin position="284"/>
        <end position="304"/>
    </location>
</feature>
<sequence length="614" mass="69211">MLSLPAHWHAGFFAHGAPPPVKAFWLKDSYLFAFVPSLAVPVCRLVSNGLPTMTQASAPASILGSSLEDKNTGKLDSKNPYDGGEVPGTMSSTLNQQHIFDDPTLGKYFVPIAEYEGMHRFDPKATWTEAEERHLVRKVDKLIMVWCCVMFFALQLDRGNISAALSDNLLKDLGLNTNDYNNGQMVGKLYTKENPVPYHLLLSDLLLIFHVRRASVPTGIETPRAGCMATYPVVTMSQCRLNGRGSFFATRCLLGLLEGGFIPDMILFLSYFYKGNELPVRLSFFWMALTFTNISGALLGYGILRMRGIHGWEGWRYLFLIEGAMTAAIGLFSFFWLPPSPTQTKGILRGKNGWFTDREEVIMVNRILRDDPSKGDMHNRQALHLSDFWASIKDYDNWGLYLIGLCAYIPPAPPTAYLTLTLRNLGFNTFNTNLLTIPSSVLFMINNFLLTQLSRITKERSTVASFGNVWQLPLLIALAVLPDETNPWTRYALLTLLLGYPYAHPILVGWNSQNSNTVRTRTVSAALYNIFVQAGNILNFPRPREWRLTALVVHSKGNKVLVGVAVWNIVLFQLVKLYYIQRNKWKAARWNAMSTEERAHYLETTTDKGNKRLG</sequence>
<dbReference type="AlphaFoldDB" id="A0A8H7HU99"/>
<evidence type="ECO:0000256" key="3">
    <source>
        <dbReference type="ARBA" id="ARBA00022692"/>
    </source>
</evidence>
<name>A0A8H7HU99_9AGAM</name>
<dbReference type="SUPFAM" id="SSF103473">
    <property type="entry name" value="MFS general substrate transporter"/>
    <property type="match status" value="1"/>
</dbReference>
<accession>A0A8H7HU99</accession>
<dbReference type="GO" id="GO:0016020">
    <property type="term" value="C:membrane"/>
    <property type="evidence" value="ECO:0007669"/>
    <property type="project" value="UniProtKB-SubCell"/>
</dbReference>
<feature type="transmembrane region" description="Helical" evidence="6">
    <location>
        <begin position="522"/>
        <end position="540"/>
    </location>
</feature>
<evidence type="ECO:0000256" key="4">
    <source>
        <dbReference type="ARBA" id="ARBA00022989"/>
    </source>
</evidence>
<comment type="caution">
    <text evidence="7">The sequence shown here is derived from an EMBL/GenBank/DDBJ whole genome shotgun (WGS) entry which is preliminary data.</text>
</comment>
<keyword evidence="2" id="KW-0813">Transport</keyword>
<feature type="transmembrane region" description="Helical" evidence="6">
    <location>
        <begin position="462"/>
        <end position="482"/>
    </location>
</feature>
<feature type="transmembrane region" description="Helical" evidence="6">
    <location>
        <begin position="252"/>
        <end position="272"/>
    </location>
</feature>
<comment type="subcellular location">
    <subcellularLocation>
        <location evidence="1">Membrane</location>
        <topology evidence="1">Multi-pass membrane protein</topology>
    </subcellularLocation>
</comment>
<keyword evidence="4 6" id="KW-1133">Transmembrane helix</keyword>
<dbReference type="FunFam" id="1.20.1250.20:FF:000106">
    <property type="entry name" value="MFS transporter, putative"/>
    <property type="match status" value="1"/>
</dbReference>
<feature type="non-terminal residue" evidence="7">
    <location>
        <position position="614"/>
    </location>
</feature>
<dbReference type="InterPro" id="IPR011701">
    <property type="entry name" value="MFS"/>
</dbReference>
<dbReference type="EMBL" id="JACYCD010000051">
    <property type="protein sequence ID" value="KAF8706880.1"/>
    <property type="molecule type" value="Genomic_DNA"/>
</dbReference>